<dbReference type="PANTHER" id="PTHR11895">
    <property type="entry name" value="TRANSAMIDASE"/>
    <property type="match status" value="1"/>
</dbReference>
<dbReference type="SUPFAM" id="SSF75304">
    <property type="entry name" value="Amidase signature (AS) enzymes"/>
    <property type="match status" value="1"/>
</dbReference>
<feature type="region of interest" description="Disordered" evidence="2">
    <location>
        <begin position="168"/>
        <end position="188"/>
    </location>
</feature>
<dbReference type="InterPro" id="IPR036928">
    <property type="entry name" value="AS_sf"/>
</dbReference>
<dbReference type="Proteomes" id="UP000611640">
    <property type="component" value="Chromosome"/>
</dbReference>
<dbReference type="NCBIfam" id="NF004815">
    <property type="entry name" value="PRK06169.1"/>
    <property type="match status" value="1"/>
</dbReference>
<accession>A0A7R7DP33</accession>
<dbReference type="EMBL" id="AP023355">
    <property type="protein sequence ID" value="BCJ35141.1"/>
    <property type="molecule type" value="Genomic_DNA"/>
</dbReference>
<evidence type="ECO:0000256" key="1">
    <source>
        <dbReference type="ARBA" id="ARBA00009199"/>
    </source>
</evidence>
<evidence type="ECO:0000313" key="5">
    <source>
        <dbReference type="Proteomes" id="UP000611640"/>
    </source>
</evidence>
<evidence type="ECO:0000256" key="2">
    <source>
        <dbReference type="SAM" id="MobiDB-lite"/>
    </source>
</evidence>
<dbReference type="Pfam" id="PF01425">
    <property type="entry name" value="Amidase"/>
    <property type="match status" value="1"/>
</dbReference>
<reference evidence="4 5" key="1">
    <citation type="submission" date="2020-08" db="EMBL/GenBank/DDBJ databases">
        <title>Whole genome shotgun sequence of Actinocatenispora thailandica NBRC 105041.</title>
        <authorList>
            <person name="Komaki H."/>
            <person name="Tamura T."/>
        </authorList>
    </citation>
    <scope>NUCLEOTIDE SEQUENCE [LARGE SCALE GENOMIC DNA]</scope>
    <source>
        <strain evidence="4 5">NBRC 105041</strain>
    </source>
</reference>
<sequence length="495" mass="51733">MDPDMTDAYRTAPHPVGPDTDAVPAGLATEDVLARTASELVAGFSTGELSPVAVTTATLRRIDKRDGELNAYCLLDRAGALEQAEQSEQRWAQGNPIGLLDGVPVAVKDLLLLAGAPTRRGSRTIEAAGPWSDDSPATARLREHGAVLVGKTTTPEFGWKAVTDSPLTGLTRNPWAPDRTPGGSSGGSAAAVAAGLSTLAIGTDGGGSIRIPAAFCGIVGFKPTYGRVPAWPPSPFGLLSHVGPMARSVDDVALALDVLSLRDPRDPAALAPPVGSYREAVRRPVRGLVAAYSATLGHAEVDAEVAELVDEAVNALSVEVGLRVELADPEFADPLDTFETLWSAGASHAVAAVPPDRREQLDPGLRRLAEAGDRLTLADYQAALDARTGVGVALGEFHERYDVLLTPTVPIPAFAAGHDVPPGTEWTRWPQWTPFSYPFNLTGQPAATVPVGQTADGRPVGLQVVGPRHSDDLVLAVCRALEAVRPWPLTAPDAG</sequence>
<protein>
    <submittedName>
        <fullName evidence="4">Amidase</fullName>
    </submittedName>
</protein>
<dbReference type="KEGG" id="atl:Athai_26440"/>
<proteinExistence type="inferred from homology"/>
<gene>
    <name evidence="4" type="primary">amiE</name>
    <name evidence="4" type="ORF">Athai_26440</name>
</gene>
<keyword evidence="5" id="KW-1185">Reference proteome</keyword>
<dbReference type="InterPro" id="IPR023631">
    <property type="entry name" value="Amidase_dom"/>
</dbReference>
<dbReference type="InterPro" id="IPR000120">
    <property type="entry name" value="Amidase"/>
</dbReference>
<dbReference type="AlphaFoldDB" id="A0A7R7DP33"/>
<dbReference type="GO" id="GO:0003824">
    <property type="term" value="F:catalytic activity"/>
    <property type="evidence" value="ECO:0007669"/>
    <property type="project" value="InterPro"/>
</dbReference>
<evidence type="ECO:0000259" key="3">
    <source>
        <dbReference type="Pfam" id="PF01425"/>
    </source>
</evidence>
<dbReference type="PANTHER" id="PTHR11895:SF7">
    <property type="entry name" value="GLUTAMYL-TRNA(GLN) AMIDOTRANSFERASE SUBUNIT A, MITOCHONDRIAL"/>
    <property type="match status" value="1"/>
</dbReference>
<organism evidence="4 5">
    <name type="scientific">Actinocatenispora thailandica</name>
    <dbReference type="NCBI Taxonomy" id="227318"/>
    <lineage>
        <taxon>Bacteria</taxon>
        <taxon>Bacillati</taxon>
        <taxon>Actinomycetota</taxon>
        <taxon>Actinomycetes</taxon>
        <taxon>Micromonosporales</taxon>
        <taxon>Micromonosporaceae</taxon>
        <taxon>Actinocatenispora</taxon>
    </lineage>
</organism>
<name>A0A7R7DP33_9ACTN</name>
<evidence type="ECO:0000313" key="4">
    <source>
        <dbReference type="EMBL" id="BCJ35141.1"/>
    </source>
</evidence>
<dbReference type="Gene3D" id="3.90.1300.10">
    <property type="entry name" value="Amidase signature (AS) domain"/>
    <property type="match status" value="1"/>
</dbReference>
<feature type="domain" description="Amidase" evidence="3">
    <location>
        <begin position="54"/>
        <end position="475"/>
    </location>
</feature>
<dbReference type="InterPro" id="IPR020556">
    <property type="entry name" value="Amidase_CS"/>
</dbReference>
<dbReference type="PROSITE" id="PS00571">
    <property type="entry name" value="AMIDASES"/>
    <property type="match status" value="1"/>
</dbReference>
<feature type="region of interest" description="Disordered" evidence="2">
    <location>
        <begin position="1"/>
        <end position="23"/>
    </location>
</feature>
<comment type="similarity">
    <text evidence="1">Belongs to the amidase family.</text>
</comment>